<sequence>MLYVVPRIAWTNQWHPNGIRGLKIIINEFHLTLGLKPDRNAKRTTEIDNKTDFIQTDYHLRAYFIEKLLNNWQLQSSLQTGKLRELEDTVEPKPLTSLNRKEQSISYGD</sequence>
<dbReference type="Proteomes" id="UP001516400">
    <property type="component" value="Unassembled WGS sequence"/>
</dbReference>
<proteinExistence type="predicted"/>
<gene>
    <name evidence="1" type="ORF">HHI36_007646</name>
</gene>
<dbReference type="EMBL" id="JABFTP020000021">
    <property type="protein sequence ID" value="KAL3268536.1"/>
    <property type="molecule type" value="Genomic_DNA"/>
</dbReference>
<name>A0ABD2MQ62_9CUCU</name>
<comment type="caution">
    <text evidence="1">The sequence shown here is derived from an EMBL/GenBank/DDBJ whole genome shotgun (WGS) entry which is preliminary data.</text>
</comment>
<evidence type="ECO:0000313" key="1">
    <source>
        <dbReference type="EMBL" id="KAL3268536.1"/>
    </source>
</evidence>
<reference evidence="1 2" key="1">
    <citation type="journal article" date="2021" name="BMC Biol.">
        <title>Horizontally acquired antibacterial genes associated with adaptive radiation of ladybird beetles.</title>
        <authorList>
            <person name="Li H.S."/>
            <person name="Tang X.F."/>
            <person name="Huang Y.H."/>
            <person name="Xu Z.Y."/>
            <person name="Chen M.L."/>
            <person name="Du X.Y."/>
            <person name="Qiu B.Y."/>
            <person name="Chen P.T."/>
            <person name="Zhang W."/>
            <person name="Slipinski A."/>
            <person name="Escalona H.E."/>
            <person name="Waterhouse R.M."/>
            <person name="Zwick A."/>
            <person name="Pang H."/>
        </authorList>
    </citation>
    <scope>NUCLEOTIDE SEQUENCE [LARGE SCALE GENOMIC DNA]</scope>
    <source>
        <strain evidence="1">SYSU2018</strain>
    </source>
</reference>
<protein>
    <submittedName>
        <fullName evidence="1">Uncharacterized protein</fullName>
    </submittedName>
</protein>
<evidence type="ECO:0000313" key="2">
    <source>
        <dbReference type="Proteomes" id="UP001516400"/>
    </source>
</evidence>
<accession>A0ABD2MQ62</accession>
<organism evidence="1 2">
    <name type="scientific">Cryptolaemus montrouzieri</name>
    <dbReference type="NCBI Taxonomy" id="559131"/>
    <lineage>
        <taxon>Eukaryota</taxon>
        <taxon>Metazoa</taxon>
        <taxon>Ecdysozoa</taxon>
        <taxon>Arthropoda</taxon>
        <taxon>Hexapoda</taxon>
        <taxon>Insecta</taxon>
        <taxon>Pterygota</taxon>
        <taxon>Neoptera</taxon>
        <taxon>Endopterygota</taxon>
        <taxon>Coleoptera</taxon>
        <taxon>Polyphaga</taxon>
        <taxon>Cucujiformia</taxon>
        <taxon>Coccinelloidea</taxon>
        <taxon>Coccinellidae</taxon>
        <taxon>Scymninae</taxon>
        <taxon>Scymnini</taxon>
        <taxon>Cryptolaemus</taxon>
    </lineage>
</organism>
<dbReference type="AlphaFoldDB" id="A0ABD2MQ62"/>
<keyword evidence="2" id="KW-1185">Reference proteome</keyword>